<dbReference type="STRING" id="1074467.JP39_03240"/>
<reference evidence="2 3" key="1">
    <citation type="submission" date="2015-08" db="EMBL/GenBank/DDBJ databases">
        <title>Genomic sequence of Lactobacillus heilongjiangensis DSM 28069, isolated from Chinese traditional pickle.</title>
        <authorList>
            <person name="Jiang X."/>
            <person name="Zheng B."/>
            <person name="Cheng H."/>
        </authorList>
    </citation>
    <scope>NUCLEOTIDE SEQUENCE [LARGE SCALE GENOMIC DNA]</scope>
    <source>
        <strain evidence="2 3">DSM 28069</strain>
    </source>
</reference>
<feature type="transmembrane region" description="Helical" evidence="1">
    <location>
        <begin position="58"/>
        <end position="76"/>
    </location>
</feature>
<dbReference type="OrthoDB" id="2787347at2"/>
<dbReference type="KEGG" id="lhi:JP39_03240"/>
<feature type="transmembrane region" description="Helical" evidence="1">
    <location>
        <begin position="192"/>
        <end position="211"/>
    </location>
</feature>
<keyword evidence="1" id="KW-0812">Transmembrane</keyword>
<protein>
    <submittedName>
        <fullName evidence="2">ABC transporter permease</fullName>
    </submittedName>
</protein>
<feature type="transmembrane region" description="Helical" evidence="1">
    <location>
        <begin position="362"/>
        <end position="380"/>
    </location>
</feature>
<evidence type="ECO:0000313" key="3">
    <source>
        <dbReference type="Proteomes" id="UP000061546"/>
    </source>
</evidence>
<evidence type="ECO:0000256" key="1">
    <source>
        <dbReference type="SAM" id="Phobius"/>
    </source>
</evidence>
<sequence length="613" mass="69897">MNAWIGFLIYILGLSGYNGTLRRFGVSPYLAWITSMLVQILILYVFAMTGLLNLGIKIVTYFGIALLVIWFGLSFWHKGQLKFEGIHLFDLWMLGLGAAMCQTLLKSPLVHYDNFSHWAVMVKFMTFTGHLPGAADKLISFTSYPPATALFITQFVHWTGFSDGTMLVAQFLLIWAAGYSIFAGLRDRSRALTSFALCFTLAISFVFNVAIRLNNLLVDYVLPIIMVAALIGIFVYRQRPLLLCVHTAIFIGALMLVKNSATFYVVMIGVYFFYILLTNSKGHWYTKLITIPIKLATSIGIGLLPFLWWEHHVKTTFPISKHQISAQAYSKQLNGENHQELLKIAHKFINQILSLNSLSTKGIILINVVLIGTWVYARLLKHQKNDLFGMTILLDIVFIAYYGSLFGMYILSMPYAEAIVLDGFERYMASMVIANLLIGSIALVRVLDRLQFEQNFQKRSTQSFKSASSKNIYQITTLVVGFFAITMMYSEITGTNFTNRMNHNMLPLQMSRIAKPWTHLNHKKVLIVDPEKVDVDDYYAGYVGRYYFFTDKAVGQENFMMTPEAFKKAVENYDYVAIPETHRTFTVLTQKVYHQHVVTGFFKITNHGLKRIH</sequence>
<dbReference type="AlphaFoldDB" id="A0A0K2LB12"/>
<name>A0A0K2LB12_9LACO</name>
<feature type="transmembrane region" description="Helical" evidence="1">
    <location>
        <begin position="392"/>
        <end position="415"/>
    </location>
</feature>
<feature type="transmembrane region" description="Helical" evidence="1">
    <location>
        <begin position="263"/>
        <end position="279"/>
    </location>
</feature>
<feature type="transmembrane region" description="Helical" evidence="1">
    <location>
        <begin position="167"/>
        <end position="185"/>
    </location>
</feature>
<keyword evidence="3" id="KW-1185">Reference proteome</keyword>
<dbReference type="Proteomes" id="UP000061546">
    <property type="component" value="Chromosome"/>
</dbReference>
<proteinExistence type="predicted"/>
<keyword evidence="1" id="KW-1133">Transmembrane helix</keyword>
<dbReference type="RefSeq" id="WP_041499328.1">
    <property type="nucleotide sequence ID" value="NZ_BJDV01000008.1"/>
</dbReference>
<feature type="transmembrane region" description="Helical" evidence="1">
    <location>
        <begin position="291"/>
        <end position="309"/>
    </location>
</feature>
<feature type="transmembrane region" description="Helical" evidence="1">
    <location>
        <begin position="29"/>
        <end position="52"/>
    </location>
</feature>
<feature type="transmembrane region" description="Helical" evidence="1">
    <location>
        <begin position="88"/>
        <end position="105"/>
    </location>
</feature>
<feature type="transmembrane region" description="Helical" evidence="1">
    <location>
        <begin position="217"/>
        <end position="236"/>
    </location>
</feature>
<dbReference type="EMBL" id="CP012559">
    <property type="protein sequence ID" value="ALB28455.1"/>
    <property type="molecule type" value="Genomic_DNA"/>
</dbReference>
<organism evidence="2 3">
    <name type="scientific">Companilactobacillus heilongjiangensis</name>
    <dbReference type="NCBI Taxonomy" id="1074467"/>
    <lineage>
        <taxon>Bacteria</taxon>
        <taxon>Bacillati</taxon>
        <taxon>Bacillota</taxon>
        <taxon>Bacilli</taxon>
        <taxon>Lactobacillales</taxon>
        <taxon>Lactobacillaceae</taxon>
        <taxon>Companilactobacillus</taxon>
    </lineage>
</organism>
<feature type="transmembrane region" description="Helical" evidence="1">
    <location>
        <begin position="427"/>
        <end position="450"/>
    </location>
</feature>
<accession>A0A0K2LB12</accession>
<keyword evidence="1" id="KW-0472">Membrane</keyword>
<evidence type="ECO:0000313" key="2">
    <source>
        <dbReference type="EMBL" id="ALB28455.1"/>
    </source>
</evidence>
<gene>
    <name evidence="2" type="ORF">JP39_03240</name>
</gene>
<feature type="transmembrane region" description="Helical" evidence="1">
    <location>
        <begin position="471"/>
        <end position="490"/>
    </location>
</feature>